<dbReference type="PROSITE" id="PS51220">
    <property type="entry name" value="NIDO"/>
    <property type="match status" value="1"/>
</dbReference>
<comment type="caution">
    <text evidence="4">The sequence shown here is derived from an EMBL/GenBank/DDBJ whole genome shotgun (WGS) entry which is preliminary data.</text>
</comment>
<feature type="region of interest" description="Disordered" evidence="1">
    <location>
        <begin position="107"/>
        <end position="129"/>
    </location>
</feature>
<organism evidence="4 5">
    <name type="scientific">Didymodactylos carnosus</name>
    <dbReference type="NCBI Taxonomy" id="1234261"/>
    <lineage>
        <taxon>Eukaryota</taxon>
        <taxon>Metazoa</taxon>
        <taxon>Spiralia</taxon>
        <taxon>Gnathifera</taxon>
        <taxon>Rotifera</taxon>
        <taxon>Eurotatoria</taxon>
        <taxon>Bdelloidea</taxon>
        <taxon>Philodinida</taxon>
        <taxon>Philodinidae</taxon>
        <taxon>Didymodactylos</taxon>
    </lineage>
</organism>
<dbReference type="PANTHER" id="PTHR13802:SF59">
    <property type="entry name" value="SUSHI DOMAIN-CONTAINING PROTEIN 2"/>
    <property type="match status" value="1"/>
</dbReference>
<evidence type="ECO:0000256" key="1">
    <source>
        <dbReference type="SAM" id="MobiDB-lite"/>
    </source>
</evidence>
<protein>
    <recommendedName>
        <fullName evidence="2">NIDO domain-containing protein</fullName>
    </recommendedName>
</protein>
<accession>A0A8S2MKR1</accession>
<name>A0A8S2MKR1_9BILA</name>
<dbReference type="SMART" id="SM00539">
    <property type="entry name" value="NIDO"/>
    <property type="match status" value="1"/>
</dbReference>
<dbReference type="InterPro" id="IPR051495">
    <property type="entry name" value="Epithelial_Barrier/Signaling"/>
</dbReference>
<feature type="domain" description="NIDO" evidence="2">
    <location>
        <begin position="124"/>
        <end position="266"/>
    </location>
</feature>
<dbReference type="Pfam" id="PF06119">
    <property type="entry name" value="NIDO"/>
    <property type="match status" value="1"/>
</dbReference>
<dbReference type="InterPro" id="IPR013783">
    <property type="entry name" value="Ig-like_fold"/>
</dbReference>
<dbReference type="SUPFAM" id="SSF81296">
    <property type="entry name" value="E set domains"/>
    <property type="match status" value="1"/>
</dbReference>
<dbReference type="InterPro" id="IPR003886">
    <property type="entry name" value="NIDO_dom"/>
</dbReference>
<dbReference type="PANTHER" id="PTHR13802">
    <property type="entry name" value="MUCIN 4-RELATED"/>
    <property type="match status" value="1"/>
</dbReference>
<reference evidence="4" key="1">
    <citation type="submission" date="2021-02" db="EMBL/GenBank/DDBJ databases">
        <authorList>
            <person name="Nowell W R."/>
        </authorList>
    </citation>
    <scope>NUCLEOTIDE SEQUENCE</scope>
</reference>
<evidence type="ECO:0000313" key="5">
    <source>
        <dbReference type="Proteomes" id="UP000682733"/>
    </source>
</evidence>
<gene>
    <name evidence="3" type="ORF">OVA965_LOCUS21359</name>
    <name evidence="4" type="ORF">TMI583_LOCUS21999</name>
</gene>
<evidence type="ECO:0000313" key="4">
    <source>
        <dbReference type="EMBL" id="CAF3947554.1"/>
    </source>
</evidence>
<dbReference type="Proteomes" id="UP000682733">
    <property type="component" value="Unassembled WGS sequence"/>
</dbReference>
<dbReference type="Proteomes" id="UP000677228">
    <property type="component" value="Unassembled WGS sequence"/>
</dbReference>
<evidence type="ECO:0000313" key="3">
    <source>
        <dbReference type="EMBL" id="CAF1145932.1"/>
    </source>
</evidence>
<dbReference type="EMBL" id="CAJOBA010028810">
    <property type="protein sequence ID" value="CAF3947554.1"/>
    <property type="molecule type" value="Genomic_DNA"/>
</dbReference>
<dbReference type="GO" id="GO:0007160">
    <property type="term" value="P:cell-matrix adhesion"/>
    <property type="evidence" value="ECO:0007669"/>
    <property type="project" value="InterPro"/>
</dbReference>
<dbReference type="EMBL" id="CAJNOK010011684">
    <property type="protein sequence ID" value="CAF1145932.1"/>
    <property type="molecule type" value="Genomic_DNA"/>
</dbReference>
<evidence type="ECO:0000259" key="2">
    <source>
        <dbReference type="PROSITE" id="PS51220"/>
    </source>
</evidence>
<dbReference type="AlphaFoldDB" id="A0A8S2MKR1"/>
<sequence length="478" mass="53695">MESDLYRINATSLPFSFPFYNKNYRNVWINPNGAFSFSDRYFPPYTFNWKYASYLLADQTLTIAGLWRLIDSTEAVLWYSNSTLSNTSSTYATRFQASVYAATSIPSQPDSFTRSRASTYTAPSITSQPDSLRTTGRYYQIHTTNQSNKTLTQAAMLVSHHFPNEKLFSSKMVLTGTWSQIQLFEDSEVDRINTFQVMAMTDEERSFTFLFYNKTQSGNNTNFTILVGFNAGDGTRSYSVPYQENALAYESNVNVSGLFAFRTDTYSIQVAGCQSSGESFPFYPKRGSQFGGTAIDITSDRCFHSNIACKFNSPIIVQGFVLNELVARCLTPFSSIVTSLVNLSISLDGNLTFLSIGEYQYMSLKIDSDEVTIMSVPLLDTISLQWTFSYTMERTFPDSTTLNIDYWEITVRNFIIQLTTVIHIKSNLTYATNSLSISASSVIGSTGIIRVTARYNNITYGSLNTGVLVLNTQERING</sequence>
<dbReference type="Gene3D" id="2.60.40.10">
    <property type="entry name" value="Immunoglobulins"/>
    <property type="match status" value="1"/>
</dbReference>
<proteinExistence type="predicted"/>
<dbReference type="InterPro" id="IPR014756">
    <property type="entry name" value="Ig_E-set"/>
</dbReference>